<keyword evidence="2" id="KW-1185">Reference proteome</keyword>
<name>W5TGT2_9NOCA</name>
<dbReference type="AlphaFoldDB" id="W5TGT2"/>
<proteinExistence type="predicted"/>
<sequence length="102" mass="11333">MDDKSFIPASLRSVRCCPARSDYVELCFETDEGMWTWCFPDPAERVEVAAGTLVLKVGRYGAQAHSVENDELGFALPTSEALSMILGGSKTYVARRLIERGW</sequence>
<accession>W5TGT2</accession>
<gene>
    <name evidence="1" type="ORF">NONO_c36200</name>
</gene>
<evidence type="ECO:0000313" key="2">
    <source>
        <dbReference type="Proteomes" id="UP000019150"/>
    </source>
</evidence>
<dbReference type="HOGENOM" id="CLU_2274428_0_0_11"/>
<reference evidence="1 2" key="1">
    <citation type="journal article" date="2014" name="Appl. Environ. Microbiol.">
        <title>Insights into the Microbial Degradation of Rubber and Gutta-Percha by Analysis of the Complete Genome of Nocardia nova SH22a.</title>
        <authorList>
            <person name="Luo Q."/>
            <person name="Hiessl S."/>
            <person name="Poehlein A."/>
            <person name="Daniel R."/>
            <person name="Steinbuchel A."/>
        </authorList>
    </citation>
    <scope>NUCLEOTIDE SEQUENCE [LARGE SCALE GENOMIC DNA]</scope>
    <source>
        <strain evidence="1">SH22a</strain>
    </source>
</reference>
<dbReference type="Proteomes" id="UP000019150">
    <property type="component" value="Chromosome"/>
</dbReference>
<evidence type="ECO:0000313" key="1">
    <source>
        <dbReference type="EMBL" id="AHH18407.1"/>
    </source>
</evidence>
<organism evidence="1 2">
    <name type="scientific">Nocardia nova SH22a</name>
    <dbReference type="NCBI Taxonomy" id="1415166"/>
    <lineage>
        <taxon>Bacteria</taxon>
        <taxon>Bacillati</taxon>
        <taxon>Actinomycetota</taxon>
        <taxon>Actinomycetes</taxon>
        <taxon>Mycobacteriales</taxon>
        <taxon>Nocardiaceae</taxon>
        <taxon>Nocardia</taxon>
    </lineage>
</organism>
<dbReference type="OrthoDB" id="4555862at2"/>
<dbReference type="PATRIC" id="fig|1415166.3.peg.3714"/>
<dbReference type="KEGG" id="nno:NONO_c36200"/>
<dbReference type="RefSeq" id="WP_025349847.1">
    <property type="nucleotide sequence ID" value="NZ_CP006850.1"/>
</dbReference>
<dbReference type="EMBL" id="CP006850">
    <property type="protein sequence ID" value="AHH18407.1"/>
    <property type="molecule type" value="Genomic_DNA"/>
</dbReference>
<protein>
    <submittedName>
        <fullName evidence="1">Uncharacterized protein</fullName>
    </submittedName>
</protein>
<dbReference type="STRING" id="1415166.NONO_c36200"/>